<evidence type="ECO:0000313" key="15">
    <source>
        <dbReference type="Proteomes" id="UP000594454"/>
    </source>
</evidence>
<keyword evidence="4 12" id="KW-0894">Sodium channel</keyword>
<feature type="transmembrane region" description="Helical" evidence="13">
    <location>
        <begin position="536"/>
        <end position="560"/>
    </location>
</feature>
<comment type="subcellular location">
    <subcellularLocation>
        <location evidence="1">Membrane</location>
        <topology evidence="1">Multi-pass membrane protein</topology>
    </subcellularLocation>
</comment>
<keyword evidence="8 12" id="KW-0406">Ion transport</keyword>
<dbReference type="GO" id="GO:0015280">
    <property type="term" value="F:ligand-gated sodium channel activity"/>
    <property type="evidence" value="ECO:0007669"/>
    <property type="project" value="TreeGrafter"/>
</dbReference>
<evidence type="ECO:0000256" key="2">
    <source>
        <dbReference type="ARBA" id="ARBA00007193"/>
    </source>
</evidence>
<accession>A0A7R8YYL6</accession>
<reference evidence="14 15" key="1">
    <citation type="submission" date="2020-11" db="EMBL/GenBank/DDBJ databases">
        <authorList>
            <person name="Wallbank WR R."/>
            <person name="Pardo Diaz C."/>
            <person name="Kozak K."/>
            <person name="Martin S."/>
            <person name="Jiggins C."/>
            <person name="Moest M."/>
            <person name="Warren A I."/>
            <person name="Generalovic N T."/>
            <person name="Byers J.R.P. K."/>
            <person name="Montejo-Kovacevich G."/>
            <person name="Yen C E."/>
        </authorList>
    </citation>
    <scope>NUCLEOTIDE SEQUENCE [LARGE SCALE GENOMIC DNA]</scope>
</reference>
<protein>
    <recommendedName>
        <fullName evidence="16">Pickpocket protein 28</fullName>
    </recommendedName>
</protein>
<dbReference type="EMBL" id="LR899012">
    <property type="protein sequence ID" value="CAD7089102.1"/>
    <property type="molecule type" value="Genomic_DNA"/>
</dbReference>
<keyword evidence="11 12" id="KW-0407">Ion channel</keyword>
<keyword evidence="6 13" id="KW-1133">Transmembrane helix</keyword>
<evidence type="ECO:0000313" key="14">
    <source>
        <dbReference type="EMBL" id="CAD7089102.1"/>
    </source>
</evidence>
<dbReference type="Gene3D" id="2.60.470.10">
    <property type="entry name" value="Acid-sensing ion channels like domains"/>
    <property type="match status" value="1"/>
</dbReference>
<dbReference type="FunCoup" id="A0A7R8YYL6">
    <property type="interactions" value="14"/>
</dbReference>
<dbReference type="GO" id="GO:0005886">
    <property type="term" value="C:plasma membrane"/>
    <property type="evidence" value="ECO:0007669"/>
    <property type="project" value="TreeGrafter"/>
</dbReference>
<evidence type="ECO:0000256" key="4">
    <source>
        <dbReference type="ARBA" id="ARBA00022461"/>
    </source>
</evidence>
<dbReference type="AlphaFoldDB" id="A0A7R8YYL6"/>
<dbReference type="InParanoid" id="A0A7R8YYL6"/>
<evidence type="ECO:0000256" key="5">
    <source>
        <dbReference type="ARBA" id="ARBA00022692"/>
    </source>
</evidence>
<evidence type="ECO:0000256" key="1">
    <source>
        <dbReference type="ARBA" id="ARBA00004141"/>
    </source>
</evidence>
<evidence type="ECO:0000256" key="11">
    <source>
        <dbReference type="ARBA" id="ARBA00023303"/>
    </source>
</evidence>
<keyword evidence="9 13" id="KW-0472">Membrane</keyword>
<evidence type="ECO:0000256" key="6">
    <source>
        <dbReference type="ARBA" id="ARBA00022989"/>
    </source>
</evidence>
<keyword evidence="15" id="KW-1185">Reference proteome</keyword>
<gene>
    <name evidence="14" type="ORF">HERILL_LOCUS11680</name>
</gene>
<dbReference type="Gene3D" id="1.10.287.770">
    <property type="entry name" value="YojJ-like"/>
    <property type="match status" value="1"/>
</dbReference>
<dbReference type="InterPro" id="IPR001873">
    <property type="entry name" value="ENaC"/>
</dbReference>
<evidence type="ECO:0008006" key="16">
    <source>
        <dbReference type="Google" id="ProtNLM"/>
    </source>
</evidence>
<dbReference type="Pfam" id="PF00858">
    <property type="entry name" value="ASC"/>
    <property type="match status" value="1"/>
</dbReference>
<comment type="similarity">
    <text evidence="2 12">Belongs to the amiloride-sensitive sodium channel (TC 1.A.6) family.</text>
</comment>
<proteinExistence type="inferred from homology"/>
<evidence type="ECO:0000256" key="10">
    <source>
        <dbReference type="ARBA" id="ARBA00023201"/>
    </source>
</evidence>
<dbReference type="InterPro" id="IPR020903">
    <property type="entry name" value="ENaC_CS"/>
</dbReference>
<dbReference type="FunFam" id="1.10.287.770:FF:000008">
    <property type="entry name" value="pickpocket protein 28"/>
    <property type="match status" value="1"/>
</dbReference>
<dbReference type="PROSITE" id="PS01206">
    <property type="entry name" value="ASC"/>
    <property type="match status" value="1"/>
</dbReference>
<dbReference type="OMA" id="IIHEYCD"/>
<dbReference type="PANTHER" id="PTHR11690:SF288">
    <property type="entry name" value="AMILORIDE-SENSITIVE NA+ CHANNEL-RELATED"/>
    <property type="match status" value="1"/>
</dbReference>
<keyword evidence="5 12" id="KW-0812">Transmembrane</keyword>
<organism evidence="14 15">
    <name type="scientific">Hermetia illucens</name>
    <name type="common">Black soldier fly</name>
    <dbReference type="NCBI Taxonomy" id="343691"/>
    <lineage>
        <taxon>Eukaryota</taxon>
        <taxon>Metazoa</taxon>
        <taxon>Ecdysozoa</taxon>
        <taxon>Arthropoda</taxon>
        <taxon>Hexapoda</taxon>
        <taxon>Insecta</taxon>
        <taxon>Pterygota</taxon>
        <taxon>Neoptera</taxon>
        <taxon>Endopterygota</taxon>
        <taxon>Diptera</taxon>
        <taxon>Brachycera</taxon>
        <taxon>Stratiomyomorpha</taxon>
        <taxon>Stratiomyidae</taxon>
        <taxon>Hermetiinae</taxon>
        <taxon>Hermetia</taxon>
    </lineage>
</organism>
<dbReference type="Proteomes" id="UP000594454">
    <property type="component" value="Chromosome 4"/>
</dbReference>
<name>A0A7R8YYL6_HERIL</name>
<keyword evidence="3 12" id="KW-0813">Transport</keyword>
<keyword evidence="10 12" id="KW-0739">Sodium transport</keyword>
<evidence type="ECO:0000256" key="13">
    <source>
        <dbReference type="SAM" id="Phobius"/>
    </source>
</evidence>
<dbReference type="PANTHER" id="PTHR11690">
    <property type="entry name" value="AMILORIDE-SENSITIVE SODIUM CHANNEL-RELATED"/>
    <property type="match status" value="1"/>
</dbReference>
<evidence type="ECO:0000256" key="3">
    <source>
        <dbReference type="ARBA" id="ARBA00022448"/>
    </source>
</evidence>
<sequence>MEDKSSTGNAAFPKNTWRSVSMYNKTMHAFMENTSMAPSDAASELDNRKKIKYGNAAQAAWGIISEYFNYSTIHGLRYLGEKRPFLEKLFWATVFLLSIYACARLTHNIWVKWDQNPVIVSFAEKSTPVWQIPFPSVTICPETKARQSLFNFTDMFWMIADNRTHEATEEQIFSMEAVSQVCDLHLMQGFEFGNRIVNNSIINVLERTAVEFNETFMTCKWRNVMGACDSMFQKVITEEGICYTFNAIDASETYRNESIHDDYIFMVNYDKKSNWNLEDGYSADAGTETYPERVLGAGARAGLFVLVKGMESDYDHICRGPVQGFKILLTTPGEMPQVSRQYFRVPFGQEVLISIKPNIITTSDGLKDYSPERRQCYFQKERYLRYFQVYTQSNCELECLANYTLKECGCVKFSMPRNDSAPICGAANIECYNAAEDNLLAMEFKEGLQTSALNYRGETQCNCLPACTSIAYEAEISQADFHFLKLFQSFRETELEKFPGTQMGRLSIFFKENQFLTSKRSELYGTTDFLASCGGLLGLFMGVSTLSIVELLYFCTVRLISNLRMRHEKRKQLAKIQMVQTPPEIVVGKIENPKDA</sequence>
<evidence type="ECO:0000256" key="7">
    <source>
        <dbReference type="ARBA" id="ARBA00023053"/>
    </source>
</evidence>
<dbReference type="PRINTS" id="PR01078">
    <property type="entry name" value="AMINACHANNEL"/>
</dbReference>
<evidence type="ECO:0000256" key="9">
    <source>
        <dbReference type="ARBA" id="ARBA00023136"/>
    </source>
</evidence>
<evidence type="ECO:0000256" key="12">
    <source>
        <dbReference type="RuleBase" id="RU000679"/>
    </source>
</evidence>
<evidence type="ECO:0000256" key="8">
    <source>
        <dbReference type="ARBA" id="ARBA00023065"/>
    </source>
</evidence>
<dbReference type="OrthoDB" id="6021021at2759"/>
<keyword evidence="7" id="KW-0915">Sodium</keyword>